<evidence type="ECO:0000256" key="2">
    <source>
        <dbReference type="ARBA" id="ARBA00010350"/>
    </source>
</evidence>
<feature type="transmembrane region" description="Helical" evidence="6">
    <location>
        <begin position="185"/>
        <end position="203"/>
    </location>
</feature>
<evidence type="ECO:0000313" key="8">
    <source>
        <dbReference type="Proteomes" id="UP000243657"/>
    </source>
</evidence>
<protein>
    <submittedName>
        <fullName evidence="7">Inhibitor of apoptosis-promoting Bax1</fullName>
    </submittedName>
</protein>
<sequence>MADYTSTPQPMDQTQYQQPYIDATSTVEYERAERSSIARIYGEMTLGLLVTAVAAYGSFASGLYYSFLASTGRFGLIALVVGQIAVVIALSARALKMNPTTARLCFYLYAALMGFTLSNIFAVYSFGNIVTALVFTALFFLALTMFALTTKMNLLKMGPILTVALIVLIVAEVIMLFMGMSTSTMLLSAITLIIFAGFTAYDAQVARALFSQYAQDTVMMKRVSILCALSLYLDFINFFLSLLNIMSSRD</sequence>
<feature type="transmembrane region" description="Helical" evidence="6">
    <location>
        <begin position="129"/>
        <end position="148"/>
    </location>
</feature>
<dbReference type="AlphaFoldDB" id="A0A261F5C0"/>
<keyword evidence="8" id="KW-1185">Reference proteome</keyword>
<dbReference type="GO" id="GO:0005886">
    <property type="term" value="C:plasma membrane"/>
    <property type="evidence" value="ECO:0007669"/>
    <property type="project" value="TreeGrafter"/>
</dbReference>
<accession>A0A261F5C0</accession>
<feature type="transmembrane region" description="Helical" evidence="6">
    <location>
        <begin position="104"/>
        <end position="123"/>
    </location>
</feature>
<keyword evidence="4 6" id="KW-1133">Transmembrane helix</keyword>
<evidence type="ECO:0000313" key="7">
    <source>
        <dbReference type="EMBL" id="OZG54310.1"/>
    </source>
</evidence>
<organism evidence="7 8">
    <name type="scientific">Alloscardovia macacae</name>
    <dbReference type="NCBI Taxonomy" id="1160091"/>
    <lineage>
        <taxon>Bacteria</taxon>
        <taxon>Bacillati</taxon>
        <taxon>Actinomycetota</taxon>
        <taxon>Actinomycetes</taxon>
        <taxon>Bifidobacteriales</taxon>
        <taxon>Bifidobacteriaceae</taxon>
        <taxon>Alloscardovia</taxon>
    </lineage>
</organism>
<name>A0A261F5C0_9BIFI</name>
<evidence type="ECO:0000256" key="5">
    <source>
        <dbReference type="ARBA" id="ARBA00023136"/>
    </source>
</evidence>
<reference evidence="7 8" key="1">
    <citation type="journal article" date="2017" name="BMC Genomics">
        <title>Comparative genomic and phylogenomic analyses of the Bifidobacteriaceae family.</title>
        <authorList>
            <person name="Lugli G.A."/>
            <person name="Milani C."/>
            <person name="Turroni F."/>
            <person name="Duranti S."/>
            <person name="Mancabelli L."/>
            <person name="Mangifesta M."/>
            <person name="Ferrario C."/>
            <person name="Modesto M."/>
            <person name="Mattarelli P."/>
            <person name="Jiri K."/>
            <person name="van Sinderen D."/>
            <person name="Ventura M."/>
        </authorList>
    </citation>
    <scope>NUCLEOTIDE SEQUENCE [LARGE SCALE GENOMIC DNA]</scope>
    <source>
        <strain evidence="7 8">DSM 24762</strain>
    </source>
</reference>
<dbReference type="Proteomes" id="UP000243657">
    <property type="component" value="Unassembled WGS sequence"/>
</dbReference>
<evidence type="ECO:0000256" key="6">
    <source>
        <dbReference type="RuleBase" id="RU004379"/>
    </source>
</evidence>
<feature type="transmembrane region" description="Helical" evidence="6">
    <location>
        <begin position="160"/>
        <end position="179"/>
    </location>
</feature>
<feature type="transmembrane region" description="Helical" evidence="6">
    <location>
        <begin position="223"/>
        <end position="246"/>
    </location>
</feature>
<comment type="similarity">
    <text evidence="2 6">Belongs to the BI1 family.</text>
</comment>
<gene>
    <name evidence="7" type="ORF">ALMA_0771</name>
</gene>
<evidence type="ECO:0000256" key="4">
    <source>
        <dbReference type="ARBA" id="ARBA00022989"/>
    </source>
</evidence>
<dbReference type="Pfam" id="PF01027">
    <property type="entry name" value="Bax1-I"/>
    <property type="match status" value="1"/>
</dbReference>
<evidence type="ECO:0000256" key="3">
    <source>
        <dbReference type="ARBA" id="ARBA00022692"/>
    </source>
</evidence>
<dbReference type="RefSeq" id="WP_244568855.1">
    <property type="nucleotide sequence ID" value="NZ_JBHLWS010000013.1"/>
</dbReference>
<dbReference type="InterPro" id="IPR006214">
    <property type="entry name" value="Bax_inhibitor_1-related"/>
</dbReference>
<keyword evidence="3 6" id="KW-0812">Transmembrane</keyword>
<comment type="caution">
    <text evidence="7">The sequence shown here is derived from an EMBL/GenBank/DDBJ whole genome shotgun (WGS) entry which is preliminary data.</text>
</comment>
<proteinExistence type="inferred from homology"/>
<feature type="transmembrane region" description="Helical" evidence="6">
    <location>
        <begin position="73"/>
        <end position="92"/>
    </location>
</feature>
<feature type="transmembrane region" description="Helical" evidence="6">
    <location>
        <begin position="44"/>
        <end position="67"/>
    </location>
</feature>
<dbReference type="PANTHER" id="PTHR23291:SF50">
    <property type="entry name" value="PROTEIN LIFEGUARD 4"/>
    <property type="match status" value="1"/>
</dbReference>
<keyword evidence="5 6" id="KW-0472">Membrane</keyword>
<comment type="subcellular location">
    <subcellularLocation>
        <location evidence="1">Membrane</location>
        <topology evidence="1">Multi-pass membrane protein</topology>
    </subcellularLocation>
</comment>
<dbReference type="CDD" id="cd10432">
    <property type="entry name" value="BI-1-like_bacterial"/>
    <property type="match status" value="1"/>
</dbReference>
<dbReference type="EMBL" id="MWWT01000005">
    <property type="protein sequence ID" value="OZG54310.1"/>
    <property type="molecule type" value="Genomic_DNA"/>
</dbReference>
<evidence type="ECO:0000256" key="1">
    <source>
        <dbReference type="ARBA" id="ARBA00004141"/>
    </source>
</evidence>
<dbReference type="PANTHER" id="PTHR23291">
    <property type="entry name" value="BAX INHIBITOR-RELATED"/>
    <property type="match status" value="1"/>
</dbReference>